<evidence type="ECO:0000313" key="3">
    <source>
        <dbReference type="EMBL" id="KAF3765483.1"/>
    </source>
</evidence>
<feature type="domain" description="Mitochondrial resolvase Ydc2 catalytic" evidence="2">
    <location>
        <begin position="61"/>
        <end position="388"/>
    </location>
</feature>
<dbReference type="GO" id="GO:0004520">
    <property type="term" value="F:DNA endonuclease activity"/>
    <property type="evidence" value="ECO:0007669"/>
    <property type="project" value="TreeGrafter"/>
</dbReference>
<dbReference type="InterPro" id="IPR039197">
    <property type="entry name" value="Mrs1/Cce1"/>
</dbReference>
<dbReference type="PANTHER" id="PTHR28072">
    <property type="entry name" value="CRUCIFORM CUTTING ENDONUCLEASE 1, MITOCHONDRIAL-RELATED"/>
    <property type="match status" value="1"/>
</dbReference>
<dbReference type="GO" id="GO:0000403">
    <property type="term" value="F:Y-form DNA binding"/>
    <property type="evidence" value="ECO:0007669"/>
    <property type="project" value="TreeGrafter"/>
</dbReference>
<dbReference type="Gene3D" id="3.30.420.10">
    <property type="entry name" value="Ribonuclease H-like superfamily/Ribonuclease H"/>
    <property type="match status" value="1"/>
</dbReference>
<organism evidence="3 4">
    <name type="scientific">Cryphonectria parasitica (strain ATCC 38755 / EP155)</name>
    <dbReference type="NCBI Taxonomy" id="660469"/>
    <lineage>
        <taxon>Eukaryota</taxon>
        <taxon>Fungi</taxon>
        <taxon>Dikarya</taxon>
        <taxon>Ascomycota</taxon>
        <taxon>Pezizomycotina</taxon>
        <taxon>Sordariomycetes</taxon>
        <taxon>Sordariomycetidae</taxon>
        <taxon>Diaporthales</taxon>
        <taxon>Cryphonectriaceae</taxon>
        <taxon>Cryphonectria-Endothia species complex</taxon>
        <taxon>Cryphonectria</taxon>
    </lineage>
</organism>
<evidence type="ECO:0000313" key="4">
    <source>
        <dbReference type="Proteomes" id="UP000803844"/>
    </source>
</evidence>
<dbReference type="InterPro" id="IPR015242">
    <property type="entry name" value="Ydc2_cat"/>
</dbReference>
<reference evidence="3" key="1">
    <citation type="journal article" date="2020" name="Phytopathology">
        <title>Genome sequence of the chestnut blight fungus Cryphonectria parasitica EP155: A fundamental resource for an archetypical invasive plant pathogen.</title>
        <authorList>
            <person name="Crouch J.A."/>
            <person name="Dawe A."/>
            <person name="Aerts A."/>
            <person name="Barry K."/>
            <person name="Churchill A.C.L."/>
            <person name="Grimwood J."/>
            <person name="Hillman B."/>
            <person name="Milgroom M.G."/>
            <person name="Pangilinan J."/>
            <person name="Smith M."/>
            <person name="Salamov A."/>
            <person name="Schmutz J."/>
            <person name="Yadav J."/>
            <person name="Grigoriev I.V."/>
            <person name="Nuss D."/>
        </authorList>
    </citation>
    <scope>NUCLEOTIDE SEQUENCE</scope>
    <source>
        <strain evidence="3">EP155</strain>
    </source>
</reference>
<dbReference type="InterPro" id="IPR036397">
    <property type="entry name" value="RNaseH_sf"/>
</dbReference>
<sequence>MRSSSSDRNDNNNDTPKFTASQLKEVARLCGKNRSGTKAVITSRITDDLQEFRPLAPGTRVLSIDLGIRNLAYSLLEVPGNRHEISTNQTAEGGGGQRRTRKSKKESDLASSVSVTPILRAWERLALIPKTPKPIKAKAKGKTTKNKTKKDASAEHEVLGKLDPDTAGTTTITTTTAAENDAVVAAADSATTTVSIEDFSPLRLSQLAADLILTRLLTLRPDIITLEQQRFRSMGGSAVFEWTLRVNSLESMLYAVFTTLEKLGKWPGGRLEGVVARNVLEFMAVQEGGAEAASIWNKKGSMDNKKIKKDIVGRMLLAGEGVVINEEKQDEGAGGQVEAVAREYLDKWQAKGRKAKSGAEGLKKLDDLADCLLQGLAFIRWQENKRRLLDGGVEALQDQMVDE</sequence>
<feature type="region of interest" description="Disordered" evidence="1">
    <location>
        <begin position="84"/>
        <end position="109"/>
    </location>
</feature>
<dbReference type="Pfam" id="PF09159">
    <property type="entry name" value="Ydc2-catalyt"/>
    <property type="match status" value="1"/>
</dbReference>
<comment type="caution">
    <text evidence="3">The sequence shown here is derived from an EMBL/GenBank/DDBJ whole genome shotgun (WGS) entry which is preliminary data.</text>
</comment>
<dbReference type="GeneID" id="63842239"/>
<accession>A0A9P5CNT7</accession>
<feature type="compositionally biased region" description="Basic residues" evidence="1">
    <location>
        <begin position="134"/>
        <end position="148"/>
    </location>
</feature>
<dbReference type="Proteomes" id="UP000803844">
    <property type="component" value="Unassembled WGS sequence"/>
</dbReference>
<dbReference type="GO" id="GO:0005739">
    <property type="term" value="C:mitochondrion"/>
    <property type="evidence" value="ECO:0007669"/>
    <property type="project" value="TreeGrafter"/>
</dbReference>
<keyword evidence="4" id="KW-1185">Reference proteome</keyword>
<dbReference type="OrthoDB" id="5552842at2759"/>
<dbReference type="GO" id="GO:0000402">
    <property type="term" value="F:crossed form four-way junction DNA binding"/>
    <property type="evidence" value="ECO:0007669"/>
    <property type="project" value="TreeGrafter"/>
</dbReference>
<feature type="region of interest" description="Disordered" evidence="1">
    <location>
        <begin position="134"/>
        <end position="155"/>
    </location>
</feature>
<gene>
    <name evidence="3" type="ORF">M406DRAFT_67925</name>
</gene>
<name>A0A9P5CNT7_CRYP1</name>
<dbReference type="AlphaFoldDB" id="A0A9P5CNT7"/>
<evidence type="ECO:0000256" key="1">
    <source>
        <dbReference type="SAM" id="MobiDB-lite"/>
    </source>
</evidence>
<proteinExistence type="predicted"/>
<dbReference type="SUPFAM" id="SSF53098">
    <property type="entry name" value="Ribonuclease H-like"/>
    <property type="match status" value="1"/>
</dbReference>
<dbReference type="EMBL" id="MU032347">
    <property type="protein sequence ID" value="KAF3765483.1"/>
    <property type="molecule type" value="Genomic_DNA"/>
</dbReference>
<dbReference type="RefSeq" id="XP_040776444.1">
    <property type="nucleotide sequence ID" value="XM_040925110.1"/>
</dbReference>
<evidence type="ECO:0000259" key="2">
    <source>
        <dbReference type="Pfam" id="PF09159"/>
    </source>
</evidence>
<dbReference type="InterPro" id="IPR012337">
    <property type="entry name" value="RNaseH-like_sf"/>
</dbReference>
<dbReference type="PANTHER" id="PTHR28072:SF1">
    <property type="entry name" value="CRUCIFORM CUTTING ENDONUCLEASE 1, MITOCHONDRIAL-RELATED"/>
    <property type="match status" value="1"/>
</dbReference>
<protein>
    <recommendedName>
        <fullName evidence="2">Mitochondrial resolvase Ydc2 catalytic domain-containing protein</fullName>
    </recommendedName>
</protein>
<dbReference type="GO" id="GO:0070336">
    <property type="term" value="F:flap-structured DNA binding"/>
    <property type="evidence" value="ECO:0007669"/>
    <property type="project" value="TreeGrafter"/>
</dbReference>